<gene>
    <name evidence="1" type="ORF">F0185_30795</name>
</gene>
<dbReference type="CDD" id="cd14740">
    <property type="entry name" value="PAAR_4"/>
    <property type="match status" value="1"/>
</dbReference>
<evidence type="ECO:0000313" key="1">
    <source>
        <dbReference type="EMBL" id="NHZ37949.1"/>
    </source>
</evidence>
<organism evidence="1 2">
    <name type="scientific">Massilia rubra</name>
    <dbReference type="NCBI Taxonomy" id="2607910"/>
    <lineage>
        <taxon>Bacteria</taxon>
        <taxon>Pseudomonadati</taxon>
        <taxon>Pseudomonadota</taxon>
        <taxon>Betaproteobacteria</taxon>
        <taxon>Burkholderiales</taxon>
        <taxon>Oxalobacteraceae</taxon>
        <taxon>Telluria group</taxon>
        <taxon>Massilia</taxon>
    </lineage>
</organism>
<proteinExistence type="predicted"/>
<accession>A0ABX0LT12</accession>
<dbReference type="EMBL" id="VUYU01000036">
    <property type="protein sequence ID" value="NHZ37949.1"/>
    <property type="molecule type" value="Genomic_DNA"/>
</dbReference>
<name>A0ABX0LT12_9BURK</name>
<reference evidence="1 2" key="1">
    <citation type="submission" date="2019-09" db="EMBL/GenBank/DDBJ databases">
        <title>Taxonomy of Antarctic Massilia spp.: description of Massilia rubra sp. nov., Massilia aquatica sp. nov., Massilia mucilaginosa sp. nov., Massilia frigida sp. nov. isolated from streams, lakes and regoliths.</title>
        <authorList>
            <person name="Holochova P."/>
            <person name="Sedlacek I."/>
            <person name="Kralova S."/>
            <person name="Maslanova I."/>
            <person name="Busse H.-J."/>
            <person name="Stankova E."/>
            <person name="Vrbovska V."/>
            <person name="Kovarovic V."/>
            <person name="Bartak M."/>
            <person name="Svec P."/>
            <person name="Pantucek R."/>
        </authorList>
    </citation>
    <scope>NUCLEOTIDE SEQUENCE [LARGE SCALE GENOMIC DNA]</scope>
    <source>
        <strain evidence="1 2">CCM 8692</strain>
    </source>
</reference>
<keyword evidence="2" id="KW-1185">Reference proteome</keyword>
<evidence type="ECO:0000313" key="2">
    <source>
        <dbReference type="Proteomes" id="UP000785613"/>
    </source>
</evidence>
<sequence length="130" mass="13907">MFRIYANSMSIAGKASKAGMSAAAFPDVCGSPPGPARIGVPVPYPNTARISDLENGSTSVFMYGEPVALRDKSRIATSTGNEPATEAFRKGVKSGVIKGKAYFLSWSPNVFVEGYNVPRHLDLMSHNHKT</sequence>
<dbReference type="Proteomes" id="UP000785613">
    <property type="component" value="Unassembled WGS sequence"/>
</dbReference>
<dbReference type="Pfam" id="PF13665">
    <property type="entry name" value="Tox-PAAR-like"/>
    <property type="match status" value="1"/>
</dbReference>
<protein>
    <submittedName>
        <fullName evidence="1">DUF4150 domain-containing protein</fullName>
    </submittedName>
</protein>
<comment type="caution">
    <text evidence="1">The sequence shown here is derived from an EMBL/GenBank/DDBJ whole genome shotgun (WGS) entry which is preliminary data.</text>
</comment>